<sequence length="153" mass="17393">MGGITMSAFWNTYPQFIDTNNLSLAVFIKYRWFKILFAGDLEKAGWRALLQQASFRAELAGTEVLVASHHGRENGFCEDIFAYFTPSCVVISDKAIVHATQETVPDYRAVVRKQGAYVNTTGKRRHVLTTRRDGWIQFTVLDNGYNIDTEYKG</sequence>
<gene>
    <name evidence="1" type="ORF">Bxe_C0677</name>
</gene>
<reference evidence="1 2" key="1">
    <citation type="journal article" date="2006" name="Proc. Natl. Acad. Sci. U.S.A.">
        <title>Burkholderia xenovorans LB400 harbors a multi-replicon, 9.73-Mbp genome shaped for versatility.</title>
        <authorList>
            <person name="Chain P.S."/>
            <person name="Denef V.J."/>
            <person name="Konstantinidis K.T."/>
            <person name="Vergez L.M."/>
            <person name="Agullo L."/>
            <person name="Reyes V.L."/>
            <person name="Hauser L."/>
            <person name="Cordova M."/>
            <person name="Gomez L."/>
            <person name="Gonzalez M."/>
            <person name="Land M."/>
            <person name="Lao V."/>
            <person name="Larimer F."/>
            <person name="LiPuma J.J."/>
            <person name="Mahenthiralingam E."/>
            <person name="Malfatti S.A."/>
            <person name="Marx C.J."/>
            <person name="Parnell J.J."/>
            <person name="Ramette A."/>
            <person name="Richardson P."/>
            <person name="Seeger M."/>
            <person name="Smith D."/>
            <person name="Spilker T."/>
            <person name="Sul W.J."/>
            <person name="Tsoi T.V."/>
            <person name="Ulrich L.E."/>
            <person name="Zhulin I.B."/>
            <person name="Tiedje J.M."/>
        </authorList>
    </citation>
    <scope>NUCLEOTIDE SEQUENCE [LARGE SCALE GENOMIC DNA]</scope>
    <source>
        <strain evidence="1 2">LB400</strain>
    </source>
</reference>
<dbReference type="Gene3D" id="3.60.15.10">
    <property type="entry name" value="Ribonuclease Z/Hydroxyacylglutathione hydrolase-like"/>
    <property type="match status" value="1"/>
</dbReference>
<dbReference type="Proteomes" id="UP000001817">
    <property type="component" value="Chromosome 3"/>
</dbReference>
<dbReference type="PANTHER" id="PTHR30619">
    <property type="entry name" value="DNA INTERNALIZATION/COMPETENCE PROTEIN COMEC/REC2"/>
    <property type="match status" value="1"/>
</dbReference>
<dbReference type="eggNOG" id="COG2333">
    <property type="taxonomic scope" value="Bacteria"/>
</dbReference>
<protein>
    <submittedName>
        <fullName evidence="1">Uncharacterized protein</fullName>
    </submittedName>
</protein>
<dbReference type="KEGG" id="bxe:Bxe_C0677"/>
<dbReference type="InterPro" id="IPR036866">
    <property type="entry name" value="RibonucZ/Hydroxyglut_hydro"/>
</dbReference>
<dbReference type="PANTHER" id="PTHR30619:SF1">
    <property type="entry name" value="RECOMBINATION PROTEIN 2"/>
    <property type="match status" value="1"/>
</dbReference>
<organism evidence="1 2">
    <name type="scientific">Paraburkholderia xenovorans (strain LB400)</name>
    <dbReference type="NCBI Taxonomy" id="266265"/>
    <lineage>
        <taxon>Bacteria</taxon>
        <taxon>Pseudomonadati</taxon>
        <taxon>Pseudomonadota</taxon>
        <taxon>Betaproteobacteria</taxon>
        <taxon>Burkholderiales</taxon>
        <taxon>Burkholderiaceae</taxon>
        <taxon>Paraburkholderia</taxon>
    </lineage>
</organism>
<name>Q13H64_PARXL</name>
<keyword evidence="2" id="KW-1185">Reference proteome</keyword>
<proteinExistence type="predicted"/>
<accession>Q13H64</accession>
<dbReference type="AlphaFoldDB" id="Q13H64"/>
<dbReference type="InterPro" id="IPR052159">
    <property type="entry name" value="Competence_DNA_uptake"/>
</dbReference>
<evidence type="ECO:0000313" key="1">
    <source>
        <dbReference type="EMBL" id="ABE36575.1"/>
    </source>
</evidence>
<dbReference type="SUPFAM" id="SSF56281">
    <property type="entry name" value="Metallo-hydrolase/oxidoreductase"/>
    <property type="match status" value="1"/>
</dbReference>
<evidence type="ECO:0000313" key="2">
    <source>
        <dbReference type="Proteomes" id="UP000001817"/>
    </source>
</evidence>
<dbReference type="STRING" id="266265.Bxe_C0677"/>
<dbReference type="EMBL" id="CP000272">
    <property type="protein sequence ID" value="ABE36575.1"/>
    <property type="molecule type" value="Genomic_DNA"/>
</dbReference>